<dbReference type="OrthoDB" id="9154561at2"/>
<reference evidence="1 2" key="1">
    <citation type="submission" date="2016-06" db="EMBL/GenBank/DDBJ databases">
        <authorList>
            <person name="Kjaerup R.B."/>
            <person name="Dalgaard T.S."/>
            <person name="Juul-Madsen H.R."/>
        </authorList>
    </citation>
    <scope>NUCLEOTIDE SEQUENCE [LARGE SCALE GENOMIC DNA]</scope>
    <source>
        <strain evidence="1 2">DSM 16361</strain>
    </source>
</reference>
<sequence>MMFKRAPVNDALVGDRDGFAGRDPNPALWPREAYRRGYAQGLLTRAERIAQGALPLPVARRSVAEVRQ</sequence>
<keyword evidence="2" id="KW-1185">Reference proteome</keyword>
<gene>
    <name evidence="1" type="ORF">THIARS_60204</name>
</gene>
<proteinExistence type="predicted"/>
<protein>
    <submittedName>
        <fullName evidence="1">Uncharacterized protein</fullName>
    </submittedName>
</protein>
<dbReference type="AlphaFoldDB" id="A0A238D2K9"/>
<dbReference type="RefSeq" id="WP_013123606.1">
    <property type="nucleotide sequence ID" value="NZ_LT592170.1"/>
</dbReference>
<dbReference type="Proteomes" id="UP000214566">
    <property type="component" value="Unassembled WGS sequence"/>
</dbReference>
<evidence type="ECO:0000313" key="1">
    <source>
        <dbReference type="EMBL" id="SBP87491.1"/>
    </source>
</evidence>
<name>A0A238D2K9_THIDL</name>
<dbReference type="EMBL" id="FLMQ01000055">
    <property type="protein sequence ID" value="SBP87491.1"/>
    <property type="molecule type" value="Genomic_DNA"/>
</dbReference>
<organism evidence="1 2">
    <name type="scientific">Thiomonas delicata</name>
    <name type="common">Thiomonas cuprina</name>
    <dbReference type="NCBI Taxonomy" id="364030"/>
    <lineage>
        <taxon>Bacteria</taxon>
        <taxon>Pseudomonadati</taxon>
        <taxon>Pseudomonadota</taxon>
        <taxon>Betaproteobacteria</taxon>
        <taxon>Burkholderiales</taxon>
        <taxon>Thiomonas</taxon>
    </lineage>
</organism>
<accession>A0A238D2K9</accession>
<evidence type="ECO:0000313" key="2">
    <source>
        <dbReference type="Proteomes" id="UP000214566"/>
    </source>
</evidence>